<keyword evidence="3" id="KW-1185">Reference proteome</keyword>
<proteinExistence type="predicted"/>
<feature type="chain" id="PRO_5035284041" description="DUF3108 domain-containing protein" evidence="1">
    <location>
        <begin position="20"/>
        <end position="251"/>
    </location>
</feature>
<comment type="caution">
    <text evidence="2">The sequence shown here is derived from an EMBL/GenBank/DDBJ whole genome shotgun (WGS) entry which is preliminary data.</text>
</comment>
<dbReference type="OrthoDB" id="6007799at2"/>
<dbReference type="RefSeq" id="WP_087506191.1">
    <property type="nucleotide sequence ID" value="NZ_BMDX01000013.1"/>
</dbReference>
<dbReference type="AlphaFoldDB" id="A0A8J2U6K9"/>
<sequence length="251" mass="29205">MRHWLLLASIAFFATPSHADDPFELVAFQSTYKVFRNGSEVGTGKRTFHHSADGRWYFCSESNLNWFILSDKRKEQSWVKLTGGQVNSVEYQFNRSGTGPDRESHIIFDDAKKSLTDIYDDYPLETEWTADLLDPVGYQLQMRLDVAAGKNELLYPVLYKGERREYRYEVVGDEIIELPIGQVEAVKLKRIRKNNRRETFVWLSKKHDYIVARIWQAKDGDEQADLRLAEFELLNEDKQEAKAESPIEAKS</sequence>
<keyword evidence="1" id="KW-0732">Signal</keyword>
<evidence type="ECO:0000256" key="1">
    <source>
        <dbReference type="SAM" id="SignalP"/>
    </source>
</evidence>
<organism evidence="2 3">
    <name type="scientific">Neiella marina</name>
    <dbReference type="NCBI Taxonomy" id="508461"/>
    <lineage>
        <taxon>Bacteria</taxon>
        <taxon>Pseudomonadati</taxon>
        <taxon>Pseudomonadota</taxon>
        <taxon>Gammaproteobacteria</taxon>
        <taxon>Alteromonadales</taxon>
        <taxon>Echinimonadaceae</taxon>
        <taxon>Neiella</taxon>
    </lineage>
</organism>
<accession>A0A8J2U6K9</accession>
<dbReference type="InterPro" id="IPR021457">
    <property type="entry name" value="DUF3108"/>
</dbReference>
<dbReference type="Proteomes" id="UP000619743">
    <property type="component" value="Unassembled WGS sequence"/>
</dbReference>
<dbReference type="Pfam" id="PF11306">
    <property type="entry name" value="DUF3108"/>
    <property type="match status" value="1"/>
</dbReference>
<gene>
    <name evidence="2" type="ORF">GCM10011369_25130</name>
</gene>
<evidence type="ECO:0000313" key="2">
    <source>
        <dbReference type="EMBL" id="GGA82121.1"/>
    </source>
</evidence>
<evidence type="ECO:0008006" key="4">
    <source>
        <dbReference type="Google" id="ProtNLM"/>
    </source>
</evidence>
<dbReference type="EMBL" id="BMDX01000013">
    <property type="protein sequence ID" value="GGA82121.1"/>
    <property type="molecule type" value="Genomic_DNA"/>
</dbReference>
<name>A0A8J2U6K9_9GAMM</name>
<evidence type="ECO:0000313" key="3">
    <source>
        <dbReference type="Proteomes" id="UP000619743"/>
    </source>
</evidence>
<reference evidence="3" key="1">
    <citation type="journal article" date="2019" name="Int. J. Syst. Evol. Microbiol.">
        <title>The Global Catalogue of Microorganisms (GCM) 10K type strain sequencing project: providing services to taxonomists for standard genome sequencing and annotation.</title>
        <authorList>
            <consortium name="The Broad Institute Genomics Platform"/>
            <consortium name="The Broad Institute Genome Sequencing Center for Infectious Disease"/>
            <person name="Wu L."/>
            <person name="Ma J."/>
        </authorList>
    </citation>
    <scope>NUCLEOTIDE SEQUENCE [LARGE SCALE GENOMIC DNA]</scope>
    <source>
        <strain evidence="3">CGMCC 1.10130</strain>
    </source>
</reference>
<protein>
    <recommendedName>
        <fullName evidence="4">DUF3108 domain-containing protein</fullName>
    </recommendedName>
</protein>
<feature type="signal peptide" evidence="1">
    <location>
        <begin position="1"/>
        <end position="19"/>
    </location>
</feature>